<evidence type="ECO:0000313" key="5">
    <source>
        <dbReference type="EMBL" id="QDU75599.1"/>
    </source>
</evidence>
<evidence type="ECO:0000259" key="2">
    <source>
        <dbReference type="Pfam" id="PF07583"/>
    </source>
</evidence>
<protein>
    <submittedName>
        <fullName evidence="5">Planctomycete cytochrome C</fullName>
    </submittedName>
</protein>
<gene>
    <name evidence="5" type="ORF">Pan97_26330</name>
</gene>
<dbReference type="EMBL" id="CP036289">
    <property type="protein sequence ID" value="QDU75599.1"/>
    <property type="molecule type" value="Genomic_DNA"/>
</dbReference>
<dbReference type="Pfam" id="PF07587">
    <property type="entry name" value="PSD1"/>
    <property type="match status" value="1"/>
</dbReference>
<dbReference type="GO" id="GO:0020037">
    <property type="term" value="F:heme binding"/>
    <property type="evidence" value="ECO:0007669"/>
    <property type="project" value="InterPro"/>
</dbReference>
<dbReference type="KEGG" id="bvo:Pan97_26330"/>
<evidence type="ECO:0000259" key="4">
    <source>
        <dbReference type="Pfam" id="PF07635"/>
    </source>
</evidence>
<feature type="domain" description="Cytochrome C Planctomycete-type" evidence="4">
    <location>
        <begin position="49"/>
        <end position="110"/>
    </location>
</feature>
<organism evidence="5 6">
    <name type="scientific">Bremerella volcania</name>
    <dbReference type="NCBI Taxonomy" id="2527984"/>
    <lineage>
        <taxon>Bacteria</taxon>
        <taxon>Pseudomonadati</taxon>
        <taxon>Planctomycetota</taxon>
        <taxon>Planctomycetia</taxon>
        <taxon>Pirellulales</taxon>
        <taxon>Pirellulaceae</taxon>
        <taxon>Bremerella</taxon>
    </lineage>
</organism>
<feature type="domain" description="DUF1549" evidence="2">
    <location>
        <begin position="160"/>
        <end position="366"/>
    </location>
</feature>
<dbReference type="InterPro" id="IPR022655">
    <property type="entry name" value="DUF1553"/>
</dbReference>
<evidence type="ECO:0000313" key="6">
    <source>
        <dbReference type="Proteomes" id="UP000318626"/>
    </source>
</evidence>
<dbReference type="GO" id="GO:0009055">
    <property type="term" value="F:electron transfer activity"/>
    <property type="evidence" value="ECO:0007669"/>
    <property type="project" value="InterPro"/>
</dbReference>
<dbReference type="InterPro" id="IPR011429">
    <property type="entry name" value="Cyt_c_Planctomycete-type"/>
</dbReference>
<sequence length="1038" mass="116727">MSYLNLPDPVMWHRLYFILSVVALSYATVRAEERIDFNRQIRPILSDRCFQCHGPDEEERYGGFRLDVRDGAIQAADSGSTPIVPGKPDESELLLRVVTDDASIQMPPPEAKKPHLTKQEAELIKTWIEQGAAWSPHWSFVAPKRPQLPAVKNSEWIRNPIDRFILARLEKEGLTPSAEADRRTLIRRVTLDLVGLPPTPQEVDAFIADESPEAYERLVDRLLASPHYGERMAWPWLDAARYADTNGYQGDPERTMWPWRDWVVDALNNNMPFDQFTLDQLAGDQRPNATHAQVIASGFNRNHMHNGEGGRIAEETRVENVFDRTETTATVWLGLTFTCCRCHTHKFDPITNTEYFALYDFFNQTSEAGGIRGGAVPPAITYISEENRAKLNQYDQQLARLNQTLLNDDPAADSAQAIWEEEQRAVQPWTMPTLVDFQTSGKSKLVQLEDGSLRAEGARPDQDVYTIVARTDRENLKSIRLEAIKDDVASPAGSTGRADNGNAVLSEFEVFVRPLKSSDENEVPLKIASGKAEHAQSGHPLEAAFDGQNAGGGGWATEGFRRKESNTAIFNTKEPFGFEGGTEIRFVIRCESQHIAHTLARVRLSVGDGDGKESLSPEIWQALNKPSETRSSKEANALRRLFRSKYYPGGSTDGKTYQEVSRQIQKAEADRKKLRETLDKTKVMVMDTLEKGRETRILEKGLYNKPIGDVVSPGVPSVLPALPDDAPRDRLALAKWLVESDNPLTSRVIVNRYWQLFFGQGLVTTPEDFGTQGKRPSHPDLLDWLAVEFQASGWDVKAIHRLIVTSATYRQSAQQSPQLRERDPQNVLLARQNRFRLPSWMIRDQALSVSGLASLQMGGPPVKPYQPEGIWAEATFGKKKYQQDHGDALYRRSLYVFWRRIVGPTMFFDVANRQTCSVETAITNTPLHALTTLNDIAYIEAARGLATRVISKAEDPGDRIREIYSYLLSRPPSEEELGIVRRRLELLESEFNGDPEKAKQLLEIGESQPDDSIPAVELAAYTALCNALMNLDEVLNRP</sequence>
<dbReference type="AlphaFoldDB" id="A0A518C8P0"/>
<evidence type="ECO:0000256" key="1">
    <source>
        <dbReference type="SAM" id="Coils"/>
    </source>
</evidence>
<accession>A0A518C8P0</accession>
<name>A0A518C8P0_9BACT</name>
<dbReference type="PANTHER" id="PTHR35889">
    <property type="entry name" value="CYCLOINULO-OLIGOSACCHARIDE FRUCTANOTRANSFERASE-RELATED"/>
    <property type="match status" value="1"/>
</dbReference>
<reference evidence="6" key="1">
    <citation type="submission" date="2019-02" db="EMBL/GenBank/DDBJ databases">
        <title>Deep-cultivation of Planctomycetes and their phenomic and genomic characterization uncovers novel biology.</title>
        <authorList>
            <person name="Wiegand S."/>
            <person name="Jogler M."/>
            <person name="Boedeker C."/>
            <person name="Pinto D."/>
            <person name="Vollmers J."/>
            <person name="Rivas-Marin E."/>
            <person name="Kohn T."/>
            <person name="Peeters S.H."/>
            <person name="Heuer A."/>
            <person name="Rast P."/>
            <person name="Oberbeckmann S."/>
            <person name="Bunk B."/>
            <person name="Jeske O."/>
            <person name="Meyerdierks A."/>
            <person name="Storesund J.E."/>
            <person name="Kallscheuer N."/>
            <person name="Luecker S."/>
            <person name="Lage O.M."/>
            <person name="Pohl T."/>
            <person name="Merkel B.J."/>
            <person name="Hornburger P."/>
            <person name="Mueller R.-W."/>
            <person name="Bruemmer F."/>
            <person name="Labrenz M."/>
            <person name="Spormann A.M."/>
            <person name="Op den Camp H."/>
            <person name="Overmann J."/>
            <person name="Amann R."/>
            <person name="Jetten M.S.M."/>
            <person name="Mascher T."/>
            <person name="Medema M.H."/>
            <person name="Devos D.P."/>
            <person name="Kaster A.-K."/>
            <person name="Ovreas L."/>
            <person name="Rohde M."/>
            <person name="Galperin M.Y."/>
            <person name="Jogler C."/>
        </authorList>
    </citation>
    <scope>NUCLEOTIDE SEQUENCE [LARGE SCALE GENOMIC DNA]</scope>
    <source>
        <strain evidence="6">Pan97</strain>
    </source>
</reference>
<dbReference type="InterPro" id="IPR011444">
    <property type="entry name" value="DUF1549"/>
</dbReference>
<dbReference type="SUPFAM" id="SSF46626">
    <property type="entry name" value="Cytochrome c"/>
    <property type="match status" value="1"/>
</dbReference>
<evidence type="ECO:0000259" key="3">
    <source>
        <dbReference type="Pfam" id="PF07587"/>
    </source>
</evidence>
<keyword evidence="1" id="KW-0175">Coiled coil</keyword>
<proteinExistence type="predicted"/>
<dbReference type="Pfam" id="PF07583">
    <property type="entry name" value="PSCyt2"/>
    <property type="match status" value="1"/>
</dbReference>
<feature type="coiled-coil region" evidence="1">
    <location>
        <begin position="657"/>
        <end position="684"/>
    </location>
</feature>
<keyword evidence="6" id="KW-1185">Reference proteome</keyword>
<dbReference type="InterPro" id="IPR036909">
    <property type="entry name" value="Cyt_c-like_dom_sf"/>
</dbReference>
<dbReference type="Pfam" id="PF07635">
    <property type="entry name" value="PSCyt1"/>
    <property type="match status" value="1"/>
</dbReference>
<dbReference type="Proteomes" id="UP000318626">
    <property type="component" value="Chromosome"/>
</dbReference>
<feature type="domain" description="DUF1553" evidence="3">
    <location>
        <begin position="729"/>
        <end position="981"/>
    </location>
</feature>
<dbReference type="PANTHER" id="PTHR35889:SF3">
    <property type="entry name" value="F-BOX DOMAIN-CONTAINING PROTEIN"/>
    <property type="match status" value="1"/>
</dbReference>